<dbReference type="OrthoDB" id="2375606at2"/>
<feature type="domain" description="Sporulation initiation phosphotransferase B C-terminal" evidence="4">
    <location>
        <begin position="58"/>
        <end position="171"/>
    </location>
</feature>
<organism evidence="5 6">
    <name type="scientific">Salibacterium salarium</name>
    <dbReference type="NCBI Taxonomy" id="284579"/>
    <lineage>
        <taxon>Bacteria</taxon>
        <taxon>Bacillati</taxon>
        <taxon>Bacillota</taxon>
        <taxon>Bacilli</taxon>
        <taxon>Bacillales</taxon>
        <taxon>Bacillaceae</taxon>
    </lineage>
</organism>
<evidence type="ECO:0000313" key="5">
    <source>
        <dbReference type="EMBL" id="RSL34388.1"/>
    </source>
</evidence>
<dbReference type="EMBL" id="RBVX01000003">
    <property type="protein sequence ID" value="RSL34388.1"/>
    <property type="molecule type" value="Genomic_DNA"/>
</dbReference>
<keyword evidence="2" id="KW-0808">Transferase</keyword>
<evidence type="ECO:0000256" key="1">
    <source>
        <dbReference type="ARBA" id="ARBA00022553"/>
    </source>
</evidence>
<dbReference type="RefSeq" id="WP_125554621.1">
    <property type="nucleotide sequence ID" value="NZ_RBVX01000003.1"/>
</dbReference>
<dbReference type="InterPro" id="IPR016120">
    <property type="entry name" value="Sig_transdc_His_kin_SpoOB"/>
</dbReference>
<dbReference type="GO" id="GO:0000155">
    <property type="term" value="F:phosphorelay sensor kinase activity"/>
    <property type="evidence" value="ECO:0007669"/>
    <property type="project" value="InterPro"/>
</dbReference>
<keyword evidence="3" id="KW-0418">Kinase</keyword>
<comment type="caution">
    <text evidence="5">The sequence shown here is derived from an EMBL/GenBank/DDBJ whole genome shotgun (WGS) entry which is preliminary data.</text>
</comment>
<dbReference type="Pfam" id="PF14689">
    <property type="entry name" value="SPOB_a"/>
    <property type="match status" value="1"/>
</dbReference>
<evidence type="ECO:0000256" key="2">
    <source>
        <dbReference type="ARBA" id="ARBA00022679"/>
    </source>
</evidence>
<dbReference type="Gene3D" id="3.30.565.30">
    <property type="entry name" value="Sporulation initiation phosphotransferase B (SpoOB), C-terminal domain"/>
    <property type="match status" value="1"/>
</dbReference>
<dbReference type="SMART" id="SM01317">
    <property type="entry name" value="SPOB_ab"/>
    <property type="match status" value="1"/>
</dbReference>
<evidence type="ECO:0000256" key="3">
    <source>
        <dbReference type="ARBA" id="ARBA00022777"/>
    </source>
</evidence>
<name>A0A3R9QVN2_9BACI</name>
<evidence type="ECO:0000259" key="4">
    <source>
        <dbReference type="SMART" id="SM01317"/>
    </source>
</evidence>
<reference evidence="5 6" key="1">
    <citation type="submission" date="2018-10" db="EMBL/GenBank/DDBJ databases">
        <title>Draft genome sequence of Bacillus salarius IM0101, isolated from a hypersaline soil in Inner Mongolia, China.</title>
        <authorList>
            <person name="Yamprayoonswat W."/>
            <person name="Boonvisut S."/>
            <person name="Jumpathong W."/>
            <person name="Sittihan S."/>
            <person name="Ruangsuj P."/>
            <person name="Wanthongcharoen S."/>
            <person name="Thongpramul N."/>
            <person name="Pimmason S."/>
            <person name="Yu B."/>
            <person name="Yasawong M."/>
        </authorList>
    </citation>
    <scope>NUCLEOTIDE SEQUENCE [LARGE SCALE GENOMIC DNA]</scope>
    <source>
        <strain evidence="5 6">IM0101</strain>
    </source>
</reference>
<keyword evidence="1" id="KW-0597">Phosphoprotein</keyword>
<keyword evidence="6" id="KW-1185">Reference proteome</keyword>
<evidence type="ECO:0000313" key="6">
    <source>
        <dbReference type="Proteomes" id="UP000275076"/>
    </source>
</evidence>
<dbReference type="Proteomes" id="UP000275076">
    <property type="component" value="Unassembled WGS sequence"/>
</dbReference>
<dbReference type="Gene3D" id="1.10.287.130">
    <property type="match status" value="1"/>
</dbReference>
<dbReference type="InterPro" id="IPR039506">
    <property type="entry name" value="SPOB_a"/>
</dbReference>
<sequence>MVDRELLDCLRHSRHDWMNTIQILKGNIALGHIDRVDQIMDDAIRKSEHESRLSSLNVPSTAMFLLTFNWHSHWFYLDIEVSAKNVDCQSYEHCWYEILSSFTQELDKSVKPGKENQLLVTIHAYEEPYLEIDFQGELEQTERIENWLALFSNSGKCYLEDIVWNEKELLFVALNNK</sequence>
<dbReference type="SUPFAM" id="SSF55890">
    <property type="entry name" value="Sporulation response regulatory protein Spo0B"/>
    <property type="match status" value="1"/>
</dbReference>
<dbReference type="Pfam" id="PF14682">
    <property type="entry name" value="SPOB_ab"/>
    <property type="match status" value="1"/>
</dbReference>
<proteinExistence type="predicted"/>
<protein>
    <recommendedName>
        <fullName evidence="4">Sporulation initiation phosphotransferase B C-terminal domain-containing protein</fullName>
    </recommendedName>
</protein>
<dbReference type="InterPro" id="IPR016122">
    <property type="entry name" value="SpoOB_C"/>
</dbReference>
<gene>
    <name evidence="5" type="ORF">D7Z54_04315</name>
</gene>
<accession>A0A3R9QVN2</accession>
<dbReference type="AlphaFoldDB" id="A0A3R9QVN2"/>
<dbReference type="InterPro" id="IPR037100">
    <property type="entry name" value="Spo0B_C_sf"/>
</dbReference>